<organism evidence="2 3">
    <name type="scientific">Blastomyces gilchristii (strain SLH14081)</name>
    <name type="common">Blastomyces dermatitidis</name>
    <dbReference type="NCBI Taxonomy" id="559298"/>
    <lineage>
        <taxon>Eukaryota</taxon>
        <taxon>Fungi</taxon>
        <taxon>Dikarya</taxon>
        <taxon>Ascomycota</taxon>
        <taxon>Pezizomycotina</taxon>
        <taxon>Eurotiomycetes</taxon>
        <taxon>Eurotiomycetidae</taxon>
        <taxon>Onygenales</taxon>
        <taxon>Ajellomycetaceae</taxon>
        <taxon>Blastomyces</taxon>
    </lineage>
</organism>
<dbReference type="CDD" id="cd09917">
    <property type="entry name" value="F-box_SF"/>
    <property type="match status" value="1"/>
</dbReference>
<dbReference type="Proteomes" id="UP000002038">
    <property type="component" value="Unassembled WGS sequence"/>
</dbReference>
<dbReference type="OrthoDB" id="4179498at2759"/>
<gene>
    <name evidence="2" type="ORF">BDBG_04212</name>
</gene>
<reference evidence="3" key="1">
    <citation type="journal article" date="2015" name="PLoS Genet.">
        <title>The dynamic genome and transcriptome of the human fungal pathogen Blastomyces and close relative Emmonsia.</title>
        <authorList>
            <person name="Munoz J.F."/>
            <person name="Gauthier G.M."/>
            <person name="Desjardins C.A."/>
            <person name="Gallo J.E."/>
            <person name="Holder J."/>
            <person name="Sullivan T.D."/>
            <person name="Marty A.J."/>
            <person name="Carmen J.C."/>
            <person name="Chen Z."/>
            <person name="Ding L."/>
            <person name="Gujja S."/>
            <person name="Magrini V."/>
            <person name="Misas E."/>
            <person name="Mitreva M."/>
            <person name="Priest M."/>
            <person name="Saif S."/>
            <person name="Whiston E.A."/>
            <person name="Young S."/>
            <person name="Zeng Q."/>
            <person name="Goldman W.E."/>
            <person name="Mardis E.R."/>
            <person name="Taylor J.W."/>
            <person name="McEwen J.G."/>
            <person name="Clay O.K."/>
            <person name="Klein B.S."/>
            <person name="Cuomo C.A."/>
        </authorList>
    </citation>
    <scope>NUCLEOTIDE SEQUENCE [LARGE SCALE GENOMIC DNA]</scope>
    <source>
        <strain evidence="3">SLH14081</strain>
    </source>
</reference>
<dbReference type="PROSITE" id="PS50181">
    <property type="entry name" value="FBOX"/>
    <property type="match status" value="1"/>
</dbReference>
<accession>A0A179UK27</accession>
<dbReference type="VEuPathDB" id="FungiDB:BDBG_04212"/>
<dbReference type="RefSeq" id="XP_031578184.1">
    <property type="nucleotide sequence ID" value="XM_031721579.1"/>
</dbReference>
<dbReference type="Pfam" id="PF12937">
    <property type="entry name" value="F-box-like"/>
    <property type="match status" value="1"/>
</dbReference>
<name>A0A179UK27_BLAGS</name>
<protein>
    <recommendedName>
        <fullName evidence="1">F-box domain-containing protein</fullName>
    </recommendedName>
</protein>
<dbReference type="GeneID" id="8504976"/>
<dbReference type="SUPFAM" id="SSF81383">
    <property type="entry name" value="F-box domain"/>
    <property type="match status" value="1"/>
</dbReference>
<dbReference type="InterPro" id="IPR001810">
    <property type="entry name" value="F-box_dom"/>
</dbReference>
<dbReference type="KEGG" id="bgh:BDBG_04212"/>
<evidence type="ECO:0000313" key="3">
    <source>
        <dbReference type="Proteomes" id="UP000002038"/>
    </source>
</evidence>
<evidence type="ECO:0000259" key="1">
    <source>
        <dbReference type="PROSITE" id="PS50181"/>
    </source>
</evidence>
<keyword evidence="3" id="KW-1185">Reference proteome</keyword>
<proteinExistence type="predicted"/>
<dbReference type="InterPro" id="IPR036047">
    <property type="entry name" value="F-box-like_dom_sf"/>
</dbReference>
<sequence>MINESTNQNMKANIIRLPVELKRQIAGHLNTRDIAHLACTCRSFHYSIKPCLYETVNLNASKKAYFHVLKLLTMVDRDSTLAGYIKTLEIDDLRKDRQVDELVKLSPSADESVAHLLSQLCSLRSFRLNHHGEVHLTTFNFVTLSTLTTLKVPAECLVSRQPPLINHLPPALECLYVEEANDEANQHTLPQLLIDYITVASVELKLVSIESYAEYWEDRAGLLDDACKSCGVELKLQYRGWREPWGGGLVEIRKTWN</sequence>
<dbReference type="AlphaFoldDB" id="A0A179UK27"/>
<feature type="domain" description="F-box" evidence="1">
    <location>
        <begin position="11"/>
        <end position="56"/>
    </location>
</feature>
<dbReference type="EMBL" id="GG657454">
    <property type="protein sequence ID" value="OAT08240.1"/>
    <property type="molecule type" value="Genomic_DNA"/>
</dbReference>
<evidence type="ECO:0000313" key="2">
    <source>
        <dbReference type="EMBL" id="OAT08240.1"/>
    </source>
</evidence>